<dbReference type="Gene3D" id="1.20.5.340">
    <property type="match status" value="1"/>
</dbReference>
<evidence type="ECO:0000256" key="3">
    <source>
        <dbReference type="PROSITE-ProRule" id="PRU00782"/>
    </source>
</evidence>
<dbReference type="GO" id="GO:0000146">
    <property type="term" value="F:microfilament motor activity"/>
    <property type="evidence" value="ECO:0007669"/>
    <property type="project" value="TreeGrafter"/>
</dbReference>
<dbReference type="InterPro" id="IPR027417">
    <property type="entry name" value="P-loop_NTPase"/>
</dbReference>
<organism evidence="6 7">
    <name type="scientific">Meloidogyne enterolobii</name>
    <name type="common">Root-knot nematode worm</name>
    <name type="synonym">Meloidogyne mayaguensis</name>
    <dbReference type="NCBI Taxonomy" id="390850"/>
    <lineage>
        <taxon>Eukaryota</taxon>
        <taxon>Metazoa</taxon>
        <taxon>Ecdysozoa</taxon>
        <taxon>Nematoda</taxon>
        <taxon>Chromadorea</taxon>
        <taxon>Rhabditida</taxon>
        <taxon>Tylenchina</taxon>
        <taxon>Tylenchomorpha</taxon>
        <taxon>Tylenchoidea</taxon>
        <taxon>Meloidogynidae</taxon>
        <taxon>Meloidogyninae</taxon>
        <taxon>Meloidogyne</taxon>
    </lineage>
</organism>
<comment type="similarity">
    <text evidence="3">Belongs to the TRAFAC class myosin-kinesin ATPase superfamily. Myosin family.</text>
</comment>
<proteinExistence type="inferred from homology"/>
<dbReference type="AlphaFoldDB" id="A0A6V7XXW6"/>
<dbReference type="Gene3D" id="1.20.5.4820">
    <property type="match status" value="1"/>
</dbReference>
<feature type="domain" description="Myosin motor" evidence="5">
    <location>
        <begin position="1"/>
        <end position="66"/>
    </location>
</feature>
<dbReference type="PANTHER" id="PTHR45615">
    <property type="entry name" value="MYOSIN HEAVY CHAIN, NON-MUSCLE"/>
    <property type="match status" value="1"/>
</dbReference>
<keyword evidence="1" id="KW-0787">Thick filament</keyword>
<comment type="caution">
    <text evidence="6">The sequence shown here is derived from an EMBL/GenBank/DDBJ whole genome shotgun (WGS) entry which is preliminary data.</text>
</comment>
<comment type="caution">
    <text evidence="3">Lacks conserved residue(s) required for the propagation of feature annotation.</text>
</comment>
<dbReference type="GO" id="GO:0006936">
    <property type="term" value="P:muscle contraction"/>
    <property type="evidence" value="ECO:0007669"/>
    <property type="project" value="TreeGrafter"/>
</dbReference>
<gene>
    <name evidence="6" type="ORF">MENT_LOCUS57815</name>
</gene>
<dbReference type="SUPFAM" id="SSF90257">
    <property type="entry name" value="Myosin rod fragments"/>
    <property type="match status" value="1"/>
</dbReference>
<evidence type="ECO:0000259" key="5">
    <source>
        <dbReference type="PROSITE" id="PS51456"/>
    </source>
</evidence>
<dbReference type="Proteomes" id="UP000580250">
    <property type="component" value="Unassembled WGS sequence"/>
</dbReference>
<dbReference type="GO" id="GO:0016460">
    <property type="term" value="C:myosin II complex"/>
    <property type="evidence" value="ECO:0007669"/>
    <property type="project" value="TreeGrafter"/>
</dbReference>
<dbReference type="GO" id="GO:0005524">
    <property type="term" value="F:ATP binding"/>
    <property type="evidence" value="ECO:0007669"/>
    <property type="project" value="InterPro"/>
</dbReference>
<keyword evidence="2" id="KW-0514">Muscle protein</keyword>
<evidence type="ECO:0000256" key="4">
    <source>
        <dbReference type="SAM" id="MobiDB-lite"/>
    </source>
</evidence>
<sequence>MRETKDIYGGDKQFAFTHSILNNFEANNIPFFTKKTEKFKTKNFKLGNTKVFFKAGVLARLEDLRDEKLGIILTAFQTRIRWYLAQKDVKRRIQQRAGLLILQRNIRSWCTLRNWDWFKLYGKVRPLLKMGKEQEELDSLQVKIKELEESLAKEEGNRKELETQVAKLVEEKNAIFLNLEKEKAALQESEEKANKLQSLKNDLDRQLGDLQDRLGELEDRNADLQRVRKKGEQEIEGLKKNVQDLELSLRKAESEKQSREHNLRSLQDEMASKMRILPN</sequence>
<dbReference type="GO" id="GO:0032982">
    <property type="term" value="C:myosin filament"/>
    <property type="evidence" value="ECO:0007669"/>
    <property type="project" value="UniProtKB-KW"/>
</dbReference>
<dbReference type="PROSITE" id="PS51456">
    <property type="entry name" value="MYOSIN_MOTOR"/>
    <property type="match status" value="1"/>
</dbReference>
<keyword evidence="3" id="KW-0505">Motor protein</keyword>
<feature type="region of interest" description="Disordered" evidence="4">
    <location>
        <begin position="250"/>
        <end position="279"/>
    </location>
</feature>
<feature type="compositionally biased region" description="Basic and acidic residues" evidence="4">
    <location>
        <begin position="250"/>
        <end position="272"/>
    </location>
</feature>
<accession>A0A6V7XXW6</accession>
<dbReference type="SUPFAM" id="SSF52540">
    <property type="entry name" value="P-loop containing nucleoside triphosphate hydrolases"/>
    <property type="match status" value="1"/>
</dbReference>
<evidence type="ECO:0000256" key="1">
    <source>
        <dbReference type="ARBA" id="ARBA00022433"/>
    </source>
</evidence>
<dbReference type="PANTHER" id="PTHR45615:SF7">
    <property type="entry name" value="MYOSIN-3"/>
    <property type="match status" value="1"/>
</dbReference>
<dbReference type="GO" id="GO:0005737">
    <property type="term" value="C:cytoplasm"/>
    <property type="evidence" value="ECO:0007669"/>
    <property type="project" value="UniProtKB-ARBA"/>
</dbReference>
<name>A0A6V7XXW6_MELEN</name>
<dbReference type="InterPro" id="IPR001609">
    <property type="entry name" value="Myosin_head_motor_dom-like"/>
</dbReference>
<keyword evidence="3" id="KW-0518">Myosin</keyword>
<evidence type="ECO:0000256" key="2">
    <source>
        <dbReference type="ARBA" id="ARBA00023179"/>
    </source>
</evidence>
<keyword evidence="3" id="KW-0009">Actin-binding</keyword>
<dbReference type="GO" id="GO:0051015">
    <property type="term" value="F:actin filament binding"/>
    <property type="evidence" value="ECO:0007669"/>
    <property type="project" value="TreeGrafter"/>
</dbReference>
<protein>
    <recommendedName>
        <fullName evidence="5">Myosin motor domain-containing protein</fullName>
    </recommendedName>
</protein>
<evidence type="ECO:0000313" key="7">
    <source>
        <dbReference type="Proteomes" id="UP000580250"/>
    </source>
</evidence>
<evidence type="ECO:0000313" key="6">
    <source>
        <dbReference type="EMBL" id="CAD2204095.1"/>
    </source>
</evidence>
<reference evidence="6 7" key="1">
    <citation type="submission" date="2020-08" db="EMBL/GenBank/DDBJ databases">
        <authorList>
            <person name="Koutsovoulos G."/>
            <person name="Danchin GJ E."/>
        </authorList>
    </citation>
    <scope>NUCLEOTIDE SEQUENCE [LARGE SCALE GENOMIC DNA]</scope>
</reference>
<dbReference type="OrthoDB" id="6108017at2759"/>
<dbReference type="GO" id="GO:0045214">
    <property type="term" value="P:sarcomere organization"/>
    <property type="evidence" value="ECO:0007669"/>
    <property type="project" value="TreeGrafter"/>
</dbReference>
<dbReference type="FunFam" id="1.20.5.340:FF:000019">
    <property type="entry name" value="Myosin heavy chain, isoform G"/>
    <property type="match status" value="1"/>
</dbReference>
<dbReference type="EMBL" id="CAJEWN010002520">
    <property type="protein sequence ID" value="CAD2204095.1"/>
    <property type="molecule type" value="Genomic_DNA"/>
</dbReference>